<feature type="region of interest" description="Disordered" evidence="1">
    <location>
        <begin position="297"/>
        <end position="459"/>
    </location>
</feature>
<feature type="compositionally biased region" description="Basic and acidic residues" evidence="1">
    <location>
        <begin position="322"/>
        <end position="334"/>
    </location>
</feature>
<evidence type="ECO:0000256" key="1">
    <source>
        <dbReference type="SAM" id="MobiDB-lite"/>
    </source>
</evidence>
<protein>
    <submittedName>
        <fullName evidence="2">Uncharacterized protein</fullName>
    </submittedName>
</protein>
<feature type="compositionally biased region" description="Basic and acidic residues" evidence="1">
    <location>
        <begin position="166"/>
        <end position="188"/>
    </location>
</feature>
<name>A0A6J4VVY7_9BACT</name>
<feature type="region of interest" description="Disordered" evidence="1">
    <location>
        <begin position="118"/>
        <end position="276"/>
    </location>
</feature>
<reference evidence="2" key="1">
    <citation type="submission" date="2020-02" db="EMBL/GenBank/DDBJ databases">
        <authorList>
            <person name="Meier V. D."/>
        </authorList>
    </citation>
    <scope>NUCLEOTIDE SEQUENCE</scope>
    <source>
        <strain evidence="2">AVDCRST_MAG18</strain>
    </source>
</reference>
<feature type="compositionally biased region" description="Low complexity" evidence="1">
    <location>
        <begin position="312"/>
        <end position="321"/>
    </location>
</feature>
<proteinExistence type="predicted"/>
<gene>
    <name evidence="2" type="ORF">AVDCRST_MAG18-4707</name>
</gene>
<organism evidence="2">
    <name type="scientific">uncultured Thermomicrobiales bacterium</name>
    <dbReference type="NCBI Taxonomy" id="1645740"/>
    <lineage>
        <taxon>Bacteria</taxon>
        <taxon>Pseudomonadati</taxon>
        <taxon>Thermomicrobiota</taxon>
        <taxon>Thermomicrobia</taxon>
        <taxon>Thermomicrobiales</taxon>
        <taxon>environmental samples</taxon>
    </lineage>
</organism>
<sequence>MHAVTQRKCGTCRFYEAGAQHGSCRNPAYPRRDDVALLRPDELGCRAGWGKDYWALATPEMADLPDAAQHDADAAPTQPIPRVTGGTAIPAVNLLASSGVTTAGAAARGRRGFQGPVVVPAGGTLQPAGAAKDGGVKRDTPLENHPELNEQGIPYRNSAKRSSVAEAHRRALERREKERVMKEERERAMVPSREGGQPTSPTPGGIIAGVTPGSPQTPTLPPPSRVSPPVQQTPLRPLTMRVGGENLDLPTRVEPLPRQDDRAPMLSPSPTVPEPESVALPIIDEAVDRVIQTVEPAMPDPPGEITTPLPPAVSESVVSPPTERELPPLARAERASASPLESPMASSTPVPSSAPLESGESATKPRYWHDAPQGGRYTRMELPPVREGQRTVNAIGRQRPEPPPPTSQDPKRGIRSLDEAKHVAPPPAEASAEVSRMQRPLPVAEARATPSAPPPPEIAPRQIDEALLRQLETNWRTQELESHAGQRCGNCRFFRPADGGQGSCGCSFSRVYGQPIGPQGLSCLDGLGAWWAATDEGWLERTERRPRRATPLLDALLREREEELARSMPGRRRSAR</sequence>
<feature type="compositionally biased region" description="Basic and acidic residues" evidence="1">
    <location>
        <begin position="409"/>
        <end position="422"/>
    </location>
</feature>
<dbReference type="EMBL" id="CADCWN010000379">
    <property type="protein sequence ID" value="CAA9589662.1"/>
    <property type="molecule type" value="Genomic_DNA"/>
</dbReference>
<feature type="compositionally biased region" description="Basic and acidic residues" evidence="1">
    <location>
        <begin position="134"/>
        <end position="148"/>
    </location>
</feature>
<evidence type="ECO:0000313" key="2">
    <source>
        <dbReference type="EMBL" id="CAA9589662.1"/>
    </source>
</evidence>
<accession>A0A6J4VVY7</accession>
<dbReference type="AlphaFoldDB" id="A0A6J4VVY7"/>